<feature type="region of interest" description="Disordered" evidence="1">
    <location>
        <begin position="118"/>
        <end position="142"/>
    </location>
</feature>
<evidence type="ECO:0000313" key="3">
    <source>
        <dbReference type="EMBL" id="KAA3484087.1"/>
    </source>
</evidence>
<dbReference type="Proteomes" id="UP000325315">
    <property type="component" value="Unassembled WGS sequence"/>
</dbReference>
<keyword evidence="2" id="KW-1133">Transmembrane helix</keyword>
<organism evidence="3 4">
    <name type="scientific">Gossypium australe</name>
    <dbReference type="NCBI Taxonomy" id="47621"/>
    <lineage>
        <taxon>Eukaryota</taxon>
        <taxon>Viridiplantae</taxon>
        <taxon>Streptophyta</taxon>
        <taxon>Embryophyta</taxon>
        <taxon>Tracheophyta</taxon>
        <taxon>Spermatophyta</taxon>
        <taxon>Magnoliopsida</taxon>
        <taxon>eudicotyledons</taxon>
        <taxon>Gunneridae</taxon>
        <taxon>Pentapetalae</taxon>
        <taxon>rosids</taxon>
        <taxon>malvids</taxon>
        <taxon>Malvales</taxon>
        <taxon>Malvaceae</taxon>
        <taxon>Malvoideae</taxon>
        <taxon>Gossypium</taxon>
    </lineage>
</organism>
<dbReference type="EMBL" id="SMMG02000002">
    <property type="protein sequence ID" value="KAA3484087.1"/>
    <property type="molecule type" value="Genomic_DNA"/>
</dbReference>
<comment type="caution">
    <text evidence="3">The sequence shown here is derived from an EMBL/GenBank/DDBJ whole genome shotgun (WGS) entry which is preliminary data.</text>
</comment>
<accession>A0A5B6WT58</accession>
<keyword evidence="4" id="KW-1185">Reference proteome</keyword>
<sequence>MKFIARSRFDSYHQIAANVIFCNIMHGLSIFILFKICEQMHRSNIIFPRFYNTLSIRFYSRVVGSKSQFFELNIRSFKRNNLQMPHFRFRLGKYWRDYKKKNKMSKIDYKSKGSNCSYLSSETKKDGIEQSDTEQNGAEQNRTEWSITEQNMYVYADVVFSNRSKCKFIRNSHPKLRYSPI</sequence>
<reference evidence="4" key="1">
    <citation type="journal article" date="2019" name="Plant Biotechnol. J.">
        <title>Genome sequencing of the Australian wild diploid species Gossypium australe highlights disease resistance and delayed gland morphogenesis.</title>
        <authorList>
            <person name="Cai Y."/>
            <person name="Cai X."/>
            <person name="Wang Q."/>
            <person name="Wang P."/>
            <person name="Zhang Y."/>
            <person name="Cai C."/>
            <person name="Xu Y."/>
            <person name="Wang K."/>
            <person name="Zhou Z."/>
            <person name="Wang C."/>
            <person name="Geng S."/>
            <person name="Li B."/>
            <person name="Dong Q."/>
            <person name="Hou Y."/>
            <person name="Wang H."/>
            <person name="Ai P."/>
            <person name="Liu Z."/>
            <person name="Yi F."/>
            <person name="Sun M."/>
            <person name="An G."/>
            <person name="Cheng J."/>
            <person name="Zhang Y."/>
            <person name="Shi Q."/>
            <person name="Xie Y."/>
            <person name="Shi X."/>
            <person name="Chang Y."/>
            <person name="Huang F."/>
            <person name="Chen Y."/>
            <person name="Hong S."/>
            <person name="Mi L."/>
            <person name="Sun Q."/>
            <person name="Zhang L."/>
            <person name="Zhou B."/>
            <person name="Peng R."/>
            <person name="Zhang X."/>
            <person name="Liu F."/>
        </authorList>
    </citation>
    <scope>NUCLEOTIDE SEQUENCE [LARGE SCALE GENOMIC DNA]</scope>
    <source>
        <strain evidence="4">cv. PA1801</strain>
    </source>
</reference>
<protein>
    <submittedName>
        <fullName evidence="3">Uncharacterized protein</fullName>
    </submittedName>
</protein>
<dbReference type="AlphaFoldDB" id="A0A5B6WT58"/>
<name>A0A5B6WT58_9ROSI</name>
<keyword evidence="2" id="KW-0812">Transmembrane</keyword>
<proteinExistence type="predicted"/>
<evidence type="ECO:0000256" key="1">
    <source>
        <dbReference type="SAM" id="MobiDB-lite"/>
    </source>
</evidence>
<gene>
    <name evidence="3" type="ORF">EPI10_006195</name>
</gene>
<feature type="transmembrane region" description="Helical" evidence="2">
    <location>
        <begin position="12"/>
        <end position="34"/>
    </location>
</feature>
<evidence type="ECO:0000256" key="2">
    <source>
        <dbReference type="SAM" id="Phobius"/>
    </source>
</evidence>
<evidence type="ECO:0000313" key="4">
    <source>
        <dbReference type="Proteomes" id="UP000325315"/>
    </source>
</evidence>
<keyword evidence="2" id="KW-0472">Membrane</keyword>
<feature type="compositionally biased region" description="Polar residues" evidence="1">
    <location>
        <begin position="133"/>
        <end position="142"/>
    </location>
</feature>